<feature type="domain" description="EF-hand" evidence="3">
    <location>
        <begin position="57"/>
        <end position="92"/>
    </location>
</feature>
<dbReference type="Proteomes" id="UP000444721">
    <property type="component" value="Unassembled WGS sequence"/>
</dbReference>
<reference evidence="4 5" key="1">
    <citation type="journal article" date="2019" name="Sci. Rep.">
        <title>Nanopore sequencing improves the draft genome of the human pathogenic amoeba Naegleria fowleri.</title>
        <authorList>
            <person name="Liechti N."/>
            <person name="Schurch N."/>
            <person name="Bruggmann R."/>
            <person name="Wittwer M."/>
        </authorList>
    </citation>
    <scope>NUCLEOTIDE SEQUENCE [LARGE SCALE GENOMIC DNA]</scope>
    <source>
        <strain evidence="4 5">ATCC 30894</strain>
    </source>
</reference>
<dbReference type="OMA" id="QYINAFK"/>
<dbReference type="InterPro" id="IPR011992">
    <property type="entry name" value="EF-hand-dom_pair"/>
</dbReference>
<protein>
    <recommendedName>
        <fullName evidence="3">EF-hand domain-containing protein</fullName>
    </recommendedName>
</protein>
<dbReference type="EMBL" id="VFQX01000033">
    <property type="protein sequence ID" value="KAF0977832.1"/>
    <property type="molecule type" value="Genomic_DNA"/>
</dbReference>
<proteinExistence type="predicted"/>
<dbReference type="SUPFAM" id="SSF47473">
    <property type="entry name" value="EF-hand"/>
    <property type="match status" value="1"/>
</dbReference>
<dbReference type="RefSeq" id="XP_044562545.1">
    <property type="nucleotide sequence ID" value="XM_044706427.1"/>
</dbReference>
<dbReference type="Pfam" id="PF13499">
    <property type="entry name" value="EF-hand_7"/>
    <property type="match status" value="1"/>
</dbReference>
<dbReference type="OrthoDB" id="26525at2759"/>
<accession>A0A6A5BSY2</accession>
<dbReference type="InterPro" id="IPR018247">
    <property type="entry name" value="EF_Hand_1_Ca_BS"/>
</dbReference>
<name>A0A6A5BSY2_NAEFO</name>
<evidence type="ECO:0000313" key="4">
    <source>
        <dbReference type="EMBL" id="KAF0977832.1"/>
    </source>
</evidence>
<feature type="domain" description="EF-hand" evidence="3">
    <location>
        <begin position="21"/>
        <end position="56"/>
    </location>
</feature>
<dbReference type="PROSITE" id="PS00018">
    <property type="entry name" value="EF_HAND_1"/>
    <property type="match status" value="2"/>
</dbReference>
<gene>
    <name evidence="4" type="ORF">FDP41_003154</name>
</gene>
<evidence type="ECO:0000259" key="3">
    <source>
        <dbReference type="PROSITE" id="PS50222"/>
    </source>
</evidence>
<keyword evidence="5" id="KW-1185">Reference proteome</keyword>
<comment type="caution">
    <text evidence="4">The sequence shown here is derived from an EMBL/GenBank/DDBJ whole genome shotgun (WGS) entry which is preliminary data.</text>
</comment>
<keyword evidence="2" id="KW-0106">Calcium</keyword>
<dbReference type="VEuPathDB" id="AmoebaDB:NF0030480"/>
<dbReference type="PANTHER" id="PTHR23048">
    <property type="entry name" value="MYOSIN LIGHT CHAIN 1, 3"/>
    <property type="match status" value="1"/>
</dbReference>
<dbReference type="CDD" id="cd00051">
    <property type="entry name" value="EFh"/>
    <property type="match status" value="1"/>
</dbReference>
<evidence type="ECO:0000313" key="5">
    <source>
        <dbReference type="Proteomes" id="UP000444721"/>
    </source>
</evidence>
<dbReference type="PROSITE" id="PS50222">
    <property type="entry name" value="EF_HAND_2"/>
    <property type="match status" value="2"/>
</dbReference>
<dbReference type="InterPro" id="IPR002048">
    <property type="entry name" value="EF_hand_dom"/>
</dbReference>
<dbReference type="InterPro" id="IPR050230">
    <property type="entry name" value="CALM/Myosin/TropC-like"/>
</dbReference>
<dbReference type="PANTHER" id="PTHR23048:SF0">
    <property type="entry name" value="CALMODULIN LIKE 3"/>
    <property type="match status" value="1"/>
</dbReference>
<dbReference type="AlphaFoldDB" id="A0A6A5BSY2"/>
<keyword evidence="1" id="KW-0677">Repeat</keyword>
<dbReference type="Gene3D" id="1.10.238.10">
    <property type="entry name" value="EF-hand"/>
    <property type="match status" value="1"/>
</dbReference>
<dbReference type="SMART" id="SM00054">
    <property type="entry name" value="EFh"/>
    <property type="match status" value="3"/>
</dbReference>
<dbReference type="GeneID" id="68110372"/>
<dbReference type="GO" id="GO:0016460">
    <property type="term" value="C:myosin II complex"/>
    <property type="evidence" value="ECO:0007669"/>
    <property type="project" value="TreeGrafter"/>
</dbReference>
<organism evidence="4 5">
    <name type="scientific">Naegleria fowleri</name>
    <name type="common">Brain eating amoeba</name>
    <dbReference type="NCBI Taxonomy" id="5763"/>
    <lineage>
        <taxon>Eukaryota</taxon>
        <taxon>Discoba</taxon>
        <taxon>Heterolobosea</taxon>
        <taxon>Tetramitia</taxon>
        <taxon>Eutetramitia</taxon>
        <taxon>Vahlkampfiidae</taxon>
        <taxon>Naegleria</taxon>
    </lineage>
</organism>
<dbReference type="VEuPathDB" id="AmoebaDB:FDP41_003154"/>
<evidence type="ECO:0000256" key="2">
    <source>
        <dbReference type="ARBA" id="ARBA00022837"/>
    </source>
</evidence>
<dbReference type="VEuPathDB" id="AmoebaDB:NfTy_059290"/>
<dbReference type="FunFam" id="1.10.238.10:FF:000178">
    <property type="entry name" value="Calmodulin-2 A"/>
    <property type="match status" value="1"/>
</dbReference>
<sequence>MSDLSPHQQTGVQLGHQVSEEDIKRYREIFQLVDRDGGGEIEQEELGTLMRTLGLKPSDEEINEMMKEADADNSGAIDFDEFVAVMSRSVQSQYTVEQYINAFKTFETDDCPYGVVKTKVLEHALTTYGDNPITLQEATELLANVDPENTGKINYINYINMLAVQSGGQQQQKNS</sequence>
<dbReference type="GO" id="GO:0005509">
    <property type="term" value="F:calcium ion binding"/>
    <property type="evidence" value="ECO:0007669"/>
    <property type="project" value="InterPro"/>
</dbReference>
<evidence type="ECO:0000256" key="1">
    <source>
        <dbReference type="ARBA" id="ARBA00022737"/>
    </source>
</evidence>